<feature type="chain" id="PRO_5012774439" description="Lipoprotein" evidence="1">
    <location>
        <begin position="26"/>
        <end position="280"/>
    </location>
</feature>
<evidence type="ECO:0000256" key="1">
    <source>
        <dbReference type="SAM" id="SignalP"/>
    </source>
</evidence>
<dbReference type="InterPro" id="IPR016875">
    <property type="entry name" value="UCP028200"/>
</dbReference>
<dbReference type="PROSITE" id="PS51257">
    <property type="entry name" value="PROKAR_LIPOPROTEIN"/>
    <property type="match status" value="1"/>
</dbReference>
<proteinExistence type="predicted"/>
<dbReference type="RefSeq" id="WP_077311231.1">
    <property type="nucleotide sequence ID" value="NZ_AP024887.1"/>
</dbReference>
<dbReference type="Proteomes" id="UP000189475">
    <property type="component" value="Unassembled WGS sequence"/>
</dbReference>
<protein>
    <recommendedName>
        <fullName evidence="4">Lipoprotein</fullName>
    </recommendedName>
</protein>
<organism evidence="2 3">
    <name type="scientific">Vibrio palustris</name>
    <dbReference type="NCBI Taxonomy" id="1918946"/>
    <lineage>
        <taxon>Bacteria</taxon>
        <taxon>Pseudomonadati</taxon>
        <taxon>Pseudomonadota</taxon>
        <taxon>Gammaproteobacteria</taxon>
        <taxon>Vibrionales</taxon>
        <taxon>Vibrionaceae</taxon>
        <taxon>Vibrio</taxon>
    </lineage>
</organism>
<dbReference type="AlphaFoldDB" id="A0A1R4AZR7"/>
<gene>
    <name evidence="2" type="ORF">VPAL9027_00077</name>
</gene>
<keyword evidence="3" id="KW-1185">Reference proteome</keyword>
<accession>A0A1R4AZR7</accession>
<evidence type="ECO:0008006" key="4">
    <source>
        <dbReference type="Google" id="ProtNLM"/>
    </source>
</evidence>
<evidence type="ECO:0000313" key="2">
    <source>
        <dbReference type="EMBL" id="SJL82166.1"/>
    </source>
</evidence>
<name>A0A1R4AZR7_9VIBR</name>
<keyword evidence="1" id="KW-0732">Signal</keyword>
<dbReference type="OrthoDB" id="5767052at2"/>
<dbReference type="STRING" id="1918946.VPAL9027_00077"/>
<feature type="signal peptide" evidence="1">
    <location>
        <begin position="1"/>
        <end position="25"/>
    </location>
</feature>
<evidence type="ECO:0000313" key="3">
    <source>
        <dbReference type="Proteomes" id="UP000189475"/>
    </source>
</evidence>
<reference evidence="2 3" key="1">
    <citation type="submission" date="2017-02" db="EMBL/GenBank/DDBJ databases">
        <authorList>
            <person name="Peterson S.W."/>
        </authorList>
    </citation>
    <scope>NUCLEOTIDE SEQUENCE [LARGE SCALE GENOMIC DNA]</scope>
    <source>
        <strain evidence="2 3">CECT 9027</strain>
    </source>
</reference>
<sequence>MKKLKVCFLVFAACMVCSCSTTTFVYNNVDWLVGFYVDDYVELDSNQENILVNSVNKLQSWHRTTELRKYKSDLVLLVAQLKAENLNREQWLGVFSKVKQHIYNFRDGVSPEAIKLIKQLSDEQIDHMLALWAENDKQELDVFTKQDAAGKIKVRQEKITGAIEKNIGDLSSQQQEIVNRYSLRMKSTFIERNAYRKKLRAALKPLLVERYSSEFSDKFYFLLNNLDSFKSESLIIARQKNEYLYAELLAELNASLSKKQRSKLLQTLKSYITTIDSLMG</sequence>
<dbReference type="PIRSF" id="PIRSF028200">
    <property type="entry name" value="UCP028200"/>
    <property type="match status" value="1"/>
</dbReference>
<dbReference type="Pfam" id="PF19795">
    <property type="entry name" value="DUF6279"/>
    <property type="match status" value="1"/>
</dbReference>
<dbReference type="EMBL" id="FUFT01000001">
    <property type="protein sequence ID" value="SJL82166.1"/>
    <property type="molecule type" value="Genomic_DNA"/>
</dbReference>